<dbReference type="Proteomes" id="UP001603013">
    <property type="component" value="Unassembled WGS sequence"/>
</dbReference>
<protein>
    <submittedName>
        <fullName evidence="2">Uncharacterized protein</fullName>
    </submittedName>
</protein>
<feature type="region of interest" description="Disordered" evidence="1">
    <location>
        <begin position="53"/>
        <end position="75"/>
    </location>
</feature>
<evidence type="ECO:0000313" key="2">
    <source>
        <dbReference type="EMBL" id="MFF8278761.1"/>
    </source>
</evidence>
<dbReference type="RefSeq" id="WP_391935848.1">
    <property type="nucleotide sequence ID" value="NZ_JBIBSM010000011.1"/>
</dbReference>
<proteinExistence type="predicted"/>
<reference evidence="2 3" key="1">
    <citation type="submission" date="2024-10" db="EMBL/GenBank/DDBJ databases">
        <title>The Natural Products Discovery Center: Release of the First 8490 Sequenced Strains for Exploring Actinobacteria Biosynthetic Diversity.</title>
        <authorList>
            <person name="Kalkreuter E."/>
            <person name="Kautsar S.A."/>
            <person name="Yang D."/>
            <person name="Bader C.D."/>
            <person name="Teijaro C.N."/>
            <person name="Fluegel L."/>
            <person name="Davis C.M."/>
            <person name="Simpson J.R."/>
            <person name="Lauterbach L."/>
            <person name="Steele A.D."/>
            <person name="Gui C."/>
            <person name="Meng S."/>
            <person name="Li G."/>
            <person name="Viehrig K."/>
            <person name="Ye F."/>
            <person name="Su P."/>
            <person name="Kiefer A.F."/>
            <person name="Nichols A."/>
            <person name="Cepeda A.J."/>
            <person name="Yan W."/>
            <person name="Fan B."/>
            <person name="Jiang Y."/>
            <person name="Adhikari A."/>
            <person name="Zheng C.-J."/>
            <person name="Schuster L."/>
            <person name="Cowan T.M."/>
            <person name="Smanski M.J."/>
            <person name="Chevrette M.G."/>
            <person name="De Carvalho L.P.S."/>
            <person name="Shen B."/>
        </authorList>
    </citation>
    <scope>NUCLEOTIDE SEQUENCE [LARGE SCALE GENOMIC DNA]</scope>
    <source>
        <strain evidence="2 3">NPDC015755</strain>
    </source>
</reference>
<sequence>MRSVRFDRRTAETTGTSPAYVDLGAVTAPSETPVLGMAGWIDHWPEAGRPLSERAADAAARGGGHLYGPEEGERPPANCEAIAVPAATDRPLRVRTSPPPFDGEPAISLLEVDLGLPWPEGEDGGPVPLGDPPVDRCGMVLGDARALDSFVGMDGEAVDGLADRTYRGRYEEETHAALGGERVVNTSRGSGPYGWLDLPLSEARATAERLRAWNRTGPGKGNGLMTDVGHTDHQRLRRAGWTRPLLNGIVDIAGCPVLGLHGVPGDHSVRHHGERAWGRVHPATLAPREGRTVLRWTVPPAAWPPGGS</sequence>
<comment type="caution">
    <text evidence="2">The sequence shown here is derived from an EMBL/GenBank/DDBJ whole genome shotgun (WGS) entry which is preliminary data.</text>
</comment>
<dbReference type="EMBL" id="JBIBSM010000011">
    <property type="protein sequence ID" value="MFF8278761.1"/>
    <property type="molecule type" value="Genomic_DNA"/>
</dbReference>
<organism evidence="2 3">
    <name type="scientific">Streptomyces lateritius</name>
    <dbReference type="NCBI Taxonomy" id="67313"/>
    <lineage>
        <taxon>Bacteria</taxon>
        <taxon>Bacillati</taxon>
        <taxon>Actinomycetota</taxon>
        <taxon>Actinomycetes</taxon>
        <taxon>Kitasatosporales</taxon>
        <taxon>Streptomycetaceae</taxon>
        <taxon>Streptomyces</taxon>
    </lineage>
</organism>
<evidence type="ECO:0000256" key="1">
    <source>
        <dbReference type="SAM" id="MobiDB-lite"/>
    </source>
</evidence>
<accession>A0ABW6YG04</accession>
<gene>
    <name evidence="2" type="ORF">ACF05T_22005</name>
</gene>
<keyword evidence="3" id="KW-1185">Reference proteome</keyword>
<name>A0ABW6YG04_9ACTN</name>
<evidence type="ECO:0000313" key="3">
    <source>
        <dbReference type="Proteomes" id="UP001603013"/>
    </source>
</evidence>